<feature type="signal peptide" evidence="1">
    <location>
        <begin position="1"/>
        <end position="27"/>
    </location>
</feature>
<evidence type="ECO:0008006" key="3">
    <source>
        <dbReference type="Google" id="ProtNLM"/>
    </source>
</evidence>
<accession>A0A0A9F702</accession>
<evidence type="ECO:0000256" key="1">
    <source>
        <dbReference type="SAM" id="SignalP"/>
    </source>
</evidence>
<keyword evidence="1" id="KW-0732">Signal</keyword>
<name>A0A0A9F702_ARUDO</name>
<proteinExistence type="predicted"/>
<dbReference type="AlphaFoldDB" id="A0A0A9F702"/>
<sequence>MAPMSAAARLALLVLALPLSLLNWSSSVIRADAHESEQSDWQSVTDSAQTELVARRSSALDDGRRAAAACSLRHSASSLATFLMPSSCCLLAVSAARRLSSFSMVLSSSSSVLASSWAFSAEFSFSRAASRKPASPPAATERSDLASSLAVSSTTRSWRSVFPDSHCRACCASASCTVWSCSSLARRSCRTHSLRAPSRWMSLSSSADFVAVAALSCVFSDVISFSAFSHPRTASSATLECCFTRSSFARISRTTDESLSLSTFTFTLFSSSNSFDEISGDWVDFG</sequence>
<organism evidence="2">
    <name type="scientific">Arundo donax</name>
    <name type="common">Giant reed</name>
    <name type="synonym">Donax arundinaceus</name>
    <dbReference type="NCBI Taxonomy" id="35708"/>
    <lineage>
        <taxon>Eukaryota</taxon>
        <taxon>Viridiplantae</taxon>
        <taxon>Streptophyta</taxon>
        <taxon>Embryophyta</taxon>
        <taxon>Tracheophyta</taxon>
        <taxon>Spermatophyta</taxon>
        <taxon>Magnoliopsida</taxon>
        <taxon>Liliopsida</taxon>
        <taxon>Poales</taxon>
        <taxon>Poaceae</taxon>
        <taxon>PACMAD clade</taxon>
        <taxon>Arundinoideae</taxon>
        <taxon>Arundineae</taxon>
        <taxon>Arundo</taxon>
    </lineage>
</organism>
<feature type="chain" id="PRO_5002045686" description="Secreted protein" evidence="1">
    <location>
        <begin position="28"/>
        <end position="286"/>
    </location>
</feature>
<reference evidence="2" key="1">
    <citation type="submission" date="2014-09" db="EMBL/GenBank/DDBJ databases">
        <authorList>
            <person name="Magalhaes I.L.F."/>
            <person name="Oliveira U."/>
            <person name="Santos F.R."/>
            <person name="Vidigal T.H.D.A."/>
            <person name="Brescovit A.D."/>
            <person name="Santos A.J."/>
        </authorList>
    </citation>
    <scope>NUCLEOTIDE SEQUENCE</scope>
    <source>
        <tissue evidence="2">Shoot tissue taken approximately 20 cm above the soil surface</tissue>
    </source>
</reference>
<evidence type="ECO:0000313" key="2">
    <source>
        <dbReference type="EMBL" id="JAE04043.1"/>
    </source>
</evidence>
<dbReference type="EMBL" id="GBRH01193853">
    <property type="protein sequence ID" value="JAE04043.1"/>
    <property type="molecule type" value="Transcribed_RNA"/>
</dbReference>
<reference evidence="2" key="2">
    <citation type="journal article" date="2015" name="Data Brief">
        <title>Shoot transcriptome of the giant reed, Arundo donax.</title>
        <authorList>
            <person name="Barrero R.A."/>
            <person name="Guerrero F.D."/>
            <person name="Moolhuijzen P."/>
            <person name="Goolsby J.A."/>
            <person name="Tidwell J."/>
            <person name="Bellgard S.E."/>
            <person name="Bellgard M.I."/>
        </authorList>
    </citation>
    <scope>NUCLEOTIDE SEQUENCE</scope>
    <source>
        <tissue evidence="2">Shoot tissue taken approximately 20 cm above the soil surface</tissue>
    </source>
</reference>
<protein>
    <recommendedName>
        <fullName evidence="3">Secreted protein</fullName>
    </recommendedName>
</protein>